<accession>A0A9P7GJ09</accession>
<reference evidence="1" key="2">
    <citation type="submission" date="2021-10" db="EMBL/GenBank/DDBJ databases">
        <title>Phylogenomics reveals ancestral predisposition of the termite-cultivated fungus Termitomyces towards a domesticated lifestyle.</title>
        <authorList>
            <person name="Auxier B."/>
            <person name="Grum-Grzhimaylo A."/>
            <person name="Cardenas M.E."/>
            <person name="Lodge J.D."/>
            <person name="Laessoe T."/>
            <person name="Pedersen O."/>
            <person name="Smith M.E."/>
            <person name="Kuyper T.W."/>
            <person name="Franco-Molano E.A."/>
            <person name="Baroni T.J."/>
            <person name="Aanen D.K."/>
        </authorList>
    </citation>
    <scope>NUCLEOTIDE SEQUENCE</scope>
    <source>
        <strain evidence="1">AP01</strain>
        <tissue evidence="1">Mycelium</tissue>
    </source>
</reference>
<keyword evidence="2" id="KW-1185">Reference proteome</keyword>
<dbReference type="AlphaFoldDB" id="A0A9P7GJ09"/>
<evidence type="ECO:0000313" key="1">
    <source>
        <dbReference type="EMBL" id="KAG5648205.1"/>
    </source>
</evidence>
<organism evidence="1 2">
    <name type="scientific">Asterophora parasitica</name>
    <dbReference type="NCBI Taxonomy" id="117018"/>
    <lineage>
        <taxon>Eukaryota</taxon>
        <taxon>Fungi</taxon>
        <taxon>Dikarya</taxon>
        <taxon>Basidiomycota</taxon>
        <taxon>Agaricomycotina</taxon>
        <taxon>Agaricomycetes</taxon>
        <taxon>Agaricomycetidae</taxon>
        <taxon>Agaricales</taxon>
        <taxon>Tricholomatineae</taxon>
        <taxon>Lyophyllaceae</taxon>
        <taxon>Asterophora</taxon>
    </lineage>
</organism>
<dbReference type="OrthoDB" id="1920326at2759"/>
<dbReference type="GO" id="GO:0003676">
    <property type="term" value="F:nucleic acid binding"/>
    <property type="evidence" value="ECO:0007669"/>
    <property type="project" value="InterPro"/>
</dbReference>
<name>A0A9P7GJ09_9AGAR</name>
<comment type="caution">
    <text evidence="1">The sequence shown here is derived from an EMBL/GenBank/DDBJ whole genome shotgun (WGS) entry which is preliminary data.</text>
</comment>
<dbReference type="EMBL" id="JABCKV010000004">
    <property type="protein sequence ID" value="KAG5648205.1"/>
    <property type="molecule type" value="Genomic_DNA"/>
</dbReference>
<gene>
    <name evidence="1" type="ORF">DXG03_006160</name>
</gene>
<sequence>MPEPPPAPAPVLDPYSWRNISPNAELLYIRDPDEADIHVAALDGPVGFDLEWKPTFTKNTPENPVALVQLANRDTILLIQVSAMRGKALAPVISVLQVPIESLRNFRIS</sequence>
<proteinExistence type="predicted"/>
<evidence type="ECO:0008006" key="3">
    <source>
        <dbReference type="Google" id="ProtNLM"/>
    </source>
</evidence>
<dbReference type="InterPro" id="IPR036397">
    <property type="entry name" value="RNaseH_sf"/>
</dbReference>
<reference evidence="1" key="1">
    <citation type="submission" date="2020-07" db="EMBL/GenBank/DDBJ databases">
        <authorList>
            <person name="Nieuwenhuis M."/>
            <person name="Van De Peppel L.J.J."/>
        </authorList>
    </citation>
    <scope>NUCLEOTIDE SEQUENCE</scope>
    <source>
        <strain evidence="1">AP01</strain>
        <tissue evidence="1">Mycelium</tissue>
    </source>
</reference>
<protein>
    <recommendedName>
        <fullName evidence="3">3'-5' exonuclease domain-containing protein</fullName>
    </recommendedName>
</protein>
<dbReference type="Gene3D" id="3.30.420.10">
    <property type="entry name" value="Ribonuclease H-like superfamily/Ribonuclease H"/>
    <property type="match status" value="1"/>
</dbReference>
<evidence type="ECO:0000313" key="2">
    <source>
        <dbReference type="Proteomes" id="UP000775547"/>
    </source>
</evidence>
<dbReference type="Proteomes" id="UP000775547">
    <property type="component" value="Unassembled WGS sequence"/>
</dbReference>
<dbReference type="SUPFAM" id="SSF53098">
    <property type="entry name" value="Ribonuclease H-like"/>
    <property type="match status" value="1"/>
</dbReference>
<dbReference type="InterPro" id="IPR012337">
    <property type="entry name" value="RNaseH-like_sf"/>
</dbReference>